<sequence>MIRAANRLPRQLPPAPAQPSGSSPLGRSLPENSSACRYALRPWAGARPAAEKTVAKTWLLVTTNTVNYLFLLIGYQLTHDANHIASMPVNNLRERKVQQDSLTTEKVTCPT</sequence>
<evidence type="ECO:0000313" key="2">
    <source>
        <dbReference type="EMBL" id="KYO25952.1"/>
    </source>
</evidence>
<proteinExistence type="predicted"/>
<gene>
    <name evidence="2" type="ORF">Y1Q_0003733</name>
</gene>
<protein>
    <submittedName>
        <fullName evidence="2">Uncharacterized protein</fullName>
    </submittedName>
</protein>
<keyword evidence="3" id="KW-1185">Reference proteome</keyword>
<feature type="compositionally biased region" description="Low complexity" evidence="1">
    <location>
        <begin position="18"/>
        <end position="30"/>
    </location>
</feature>
<reference evidence="2 3" key="1">
    <citation type="journal article" date="2012" name="Genome Biol.">
        <title>Sequencing three crocodilian genomes to illuminate the evolution of archosaurs and amniotes.</title>
        <authorList>
            <person name="St John J.A."/>
            <person name="Braun E.L."/>
            <person name="Isberg S.R."/>
            <person name="Miles L.G."/>
            <person name="Chong A.Y."/>
            <person name="Gongora J."/>
            <person name="Dalzell P."/>
            <person name="Moran C."/>
            <person name="Bed'hom B."/>
            <person name="Abzhanov A."/>
            <person name="Burgess S.C."/>
            <person name="Cooksey A.M."/>
            <person name="Castoe T.A."/>
            <person name="Crawford N.G."/>
            <person name="Densmore L.D."/>
            <person name="Drew J.C."/>
            <person name="Edwards S.V."/>
            <person name="Faircloth B.C."/>
            <person name="Fujita M.K."/>
            <person name="Greenwold M.J."/>
            <person name="Hoffmann F.G."/>
            <person name="Howard J.M."/>
            <person name="Iguchi T."/>
            <person name="Janes D.E."/>
            <person name="Khan S.Y."/>
            <person name="Kohno S."/>
            <person name="de Koning A.J."/>
            <person name="Lance S.L."/>
            <person name="McCarthy F.M."/>
            <person name="McCormack J.E."/>
            <person name="Merchant M.E."/>
            <person name="Peterson D.G."/>
            <person name="Pollock D.D."/>
            <person name="Pourmand N."/>
            <person name="Raney B.J."/>
            <person name="Roessler K.A."/>
            <person name="Sanford J.R."/>
            <person name="Sawyer R.H."/>
            <person name="Schmidt C.J."/>
            <person name="Triplett E.W."/>
            <person name="Tuberville T.D."/>
            <person name="Venegas-Anaya M."/>
            <person name="Howard J.T."/>
            <person name="Jarvis E.D."/>
            <person name="Guillette L.J.Jr."/>
            <person name="Glenn T.C."/>
            <person name="Green R.E."/>
            <person name="Ray D.A."/>
        </authorList>
    </citation>
    <scope>NUCLEOTIDE SEQUENCE [LARGE SCALE GENOMIC DNA]</scope>
    <source>
        <strain evidence="2">KSC_2009_1</strain>
    </source>
</reference>
<dbReference type="Proteomes" id="UP000050525">
    <property type="component" value="Unassembled WGS sequence"/>
</dbReference>
<accession>A0A151MN51</accession>
<evidence type="ECO:0000313" key="3">
    <source>
        <dbReference type="Proteomes" id="UP000050525"/>
    </source>
</evidence>
<evidence type="ECO:0000256" key="1">
    <source>
        <dbReference type="SAM" id="MobiDB-lite"/>
    </source>
</evidence>
<dbReference type="AlphaFoldDB" id="A0A151MN51"/>
<name>A0A151MN51_ALLMI</name>
<dbReference type="EMBL" id="AKHW03005657">
    <property type="protein sequence ID" value="KYO25952.1"/>
    <property type="molecule type" value="Genomic_DNA"/>
</dbReference>
<organism evidence="2 3">
    <name type="scientific">Alligator mississippiensis</name>
    <name type="common">American alligator</name>
    <dbReference type="NCBI Taxonomy" id="8496"/>
    <lineage>
        <taxon>Eukaryota</taxon>
        <taxon>Metazoa</taxon>
        <taxon>Chordata</taxon>
        <taxon>Craniata</taxon>
        <taxon>Vertebrata</taxon>
        <taxon>Euteleostomi</taxon>
        <taxon>Archelosauria</taxon>
        <taxon>Archosauria</taxon>
        <taxon>Crocodylia</taxon>
        <taxon>Alligatoridae</taxon>
        <taxon>Alligatorinae</taxon>
        <taxon>Alligator</taxon>
    </lineage>
</organism>
<feature type="region of interest" description="Disordered" evidence="1">
    <location>
        <begin position="1"/>
        <end position="30"/>
    </location>
</feature>
<comment type="caution">
    <text evidence="2">The sequence shown here is derived from an EMBL/GenBank/DDBJ whole genome shotgun (WGS) entry which is preliminary data.</text>
</comment>